<feature type="region of interest" description="Disordered" evidence="1">
    <location>
        <begin position="15"/>
        <end position="47"/>
    </location>
</feature>
<reference evidence="2" key="1">
    <citation type="submission" date="2020-03" db="EMBL/GenBank/DDBJ databases">
        <authorList>
            <person name="Weist P."/>
        </authorList>
    </citation>
    <scope>NUCLEOTIDE SEQUENCE</scope>
</reference>
<evidence type="ECO:0000256" key="1">
    <source>
        <dbReference type="SAM" id="MobiDB-lite"/>
    </source>
</evidence>
<evidence type="ECO:0000313" key="2">
    <source>
        <dbReference type="EMBL" id="CAB1430841.1"/>
    </source>
</evidence>
<dbReference type="EMBL" id="CADEAL010001274">
    <property type="protein sequence ID" value="CAB1430841.1"/>
    <property type="molecule type" value="Genomic_DNA"/>
</dbReference>
<gene>
    <name evidence="2" type="ORF">PLEPLA_LOCUS18836</name>
</gene>
<name>A0A9N7UIL9_PLEPL</name>
<dbReference type="AlphaFoldDB" id="A0A9N7UIL9"/>
<dbReference type="Proteomes" id="UP001153269">
    <property type="component" value="Unassembled WGS sequence"/>
</dbReference>
<organism evidence="2 3">
    <name type="scientific">Pleuronectes platessa</name>
    <name type="common">European plaice</name>
    <dbReference type="NCBI Taxonomy" id="8262"/>
    <lineage>
        <taxon>Eukaryota</taxon>
        <taxon>Metazoa</taxon>
        <taxon>Chordata</taxon>
        <taxon>Craniata</taxon>
        <taxon>Vertebrata</taxon>
        <taxon>Euteleostomi</taxon>
        <taxon>Actinopterygii</taxon>
        <taxon>Neopterygii</taxon>
        <taxon>Teleostei</taxon>
        <taxon>Neoteleostei</taxon>
        <taxon>Acanthomorphata</taxon>
        <taxon>Carangaria</taxon>
        <taxon>Pleuronectiformes</taxon>
        <taxon>Pleuronectoidei</taxon>
        <taxon>Pleuronectidae</taxon>
        <taxon>Pleuronectes</taxon>
    </lineage>
</organism>
<protein>
    <submittedName>
        <fullName evidence="2">Uncharacterized protein</fullName>
    </submittedName>
</protein>
<accession>A0A9N7UIL9</accession>
<keyword evidence="3" id="KW-1185">Reference proteome</keyword>
<sequence>MALFERLECSSVHGASTRMRNPRLHQGRERRVNLGQTSTPDREAKPCCNNGADKHFTLFNDRSYHTFMTPSAFQEQPAVVWPWGPPVITTLMDGFSKAL</sequence>
<proteinExistence type="predicted"/>
<evidence type="ECO:0000313" key="3">
    <source>
        <dbReference type="Proteomes" id="UP001153269"/>
    </source>
</evidence>
<comment type="caution">
    <text evidence="2">The sequence shown here is derived from an EMBL/GenBank/DDBJ whole genome shotgun (WGS) entry which is preliminary data.</text>
</comment>